<organism evidence="1 2">
    <name type="scientific">Capsicum annuum</name>
    <name type="common">Capsicum pepper</name>
    <dbReference type="NCBI Taxonomy" id="4072"/>
    <lineage>
        <taxon>Eukaryota</taxon>
        <taxon>Viridiplantae</taxon>
        <taxon>Streptophyta</taxon>
        <taxon>Embryophyta</taxon>
        <taxon>Tracheophyta</taxon>
        <taxon>Spermatophyta</taxon>
        <taxon>Magnoliopsida</taxon>
        <taxon>eudicotyledons</taxon>
        <taxon>Gunneridae</taxon>
        <taxon>Pentapetalae</taxon>
        <taxon>asterids</taxon>
        <taxon>lamiids</taxon>
        <taxon>Solanales</taxon>
        <taxon>Solanaceae</taxon>
        <taxon>Solanoideae</taxon>
        <taxon>Capsiceae</taxon>
        <taxon>Capsicum</taxon>
    </lineage>
</organism>
<dbReference type="PANTHER" id="PTHR48475">
    <property type="entry name" value="RIBONUCLEASE H"/>
    <property type="match status" value="1"/>
</dbReference>
<dbReference type="EMBL" id="AYRZ02000012">
    <property type="protein sequence ID" value="PHT65792.1"/>
    <property type="molecule type" value="Genomic_DNA"/>
</dbReference>
<proteinExistence type="predicted"/>
<dbReference type="Gene3D" id="3.30.420.10">
    <property type="entry name" value="Ribonuclease H-like superfamily/Ribonuclease H"/>
    <property type="match status" value="1"/>
</dbReference>
<evidence type="ECO:0000313" key="2">
    <source>
        <dbReference type="Proteomes" id="UP000222542"/>
    </source>
</evidence>
<sequence>MNKAIEAVNKNIKKILRKIIHNHRYWNEQFPYVLLGYKKTITICSPALFVYGIEVVIHIEIEIPLS</sequence>
<dbReference type="Proteomes" id="UP000222542">
    <property type="component" value="Unassembled WGS sequence"/>
</dbReference>
<name>A0A2G2Y7U2_CAPAN</name>
<dbReference type="Gramene" id="PHT65792">
    <property type="protein sequence ID" value="PHT65792"/>
    <property type="gene ID" value="T459_30217"/>
</dbReference>
<accession>A0A2G2Y7U2</accession>
<comment type="caution">
    <text evidence="1">The sequence shown here is derived from an EMBL/GenBank/DDBJ whole genome shotgun (WGS) entry which is preliminary data.</text>
</comment>
<dbReference type="InterPro" id="IPR036397">
    <property type="entry name" value="RNaseH_sf"/>
</dbReference>
<reference evidence="1 2" key="1">
    <citation type="journal article" date="2014" name="Nat. Genet.">
        <title>Genome sequence of the hot pepper provides insights into the evolution of pungency in Capsicum species.</title>
        <authorList>
            <person name="Kim S."/>
            <person name="Park M."/>
            <person name="Yeom S.I."/>
            <person name="Kim Y.M."/>
            <person name="Lee J.M."/>
            <person name="Lee H.A."/>
            <person name="Seo E."/>
            <person name="Choi J."/>
            <person name="Cheong K."/>
            <person name="Kim K.T."/>
            <person name="Jung K."/>
            <person name="Lee G.W."/>
            <person name="Oh S.K."/>
            <person name="Bae C."/>
            <person name="Kim S.B."/>
            <person name="Lee H.Y."/>
            <person name="Kim S.Y."/>
            <person name="Kim M.S."/>
            <person name="Kang B.C."/>
            <person name="Jo Y.D."/>
            <person name="Yang H.B."/>
            <person name="Jeong H.J."/>
            <person name="Kang W.H."/>
            <person name="Kwon J.K."/>
            <person name="Shin C."/>
            <person name="Lim J.Y."/>
            <person name="Park J.H."/>
            <person name="Huh J.H."/>
            <person name="Kim J.S."/>
            <person name="Kim B.D."/>
            <person name="Cohen O."/>
            <person name="Paran I."/>
            <person name="Suh M.C."/>
            <person name="Lee S.B."/>
            <person name="Kim Y.K."/>
            <person name="Shin Y."/>
            <person name="Noh S.J."/>
            <person name="Park J."/>
            <person name="Seo Y.S."/>
            <person name="Kwon S.Y."/>
            <person name="Kim H.A."/>
            <person name="Park J.M."/>
            <person name="Kim H.J."/>
            <person name="Choi S.B."/>
            <person name="Bosland P.W."/>
            <person name="Reeves G."/>
            <person name="Jo S.H."/>
            <person name="Lee B.W."/>
            <person name="Cho H.T."/>
            <person name="Choi H.S."/>
            <person name="Lee M.S."/>
            <person name="Yu Y."/>
            <person name="Do Choi Y."/>
            <person name="Park B.S."/>
            <person name="van Deynze A."/>
            <person name="Ashrafi H."/>
            <person name="Hill T."/>
            <person name="Kim W.T."/>
            <person name="Pai H.S."/>
            <person name="Ahn H.K."/>
            <person name="Yeam I."/>
            <person name="Giovannoni J.J."/>
            <person name="Rose J.K."/>
            <person name="Sorensen I."/>
            <person name="Lee S.J."/>
            <person name="Kim R.W."/>
            <person name="Choi I.Y."/>
            <person name="Choi B.S."/>
            <person name="Lim J.S."/>
            <person name="Lee Y.H."/>
            <person name="Choi D."/>
        </authorList>
    </citation>
    <scope>NUCLEOTIDE SEQUENCE [LARGE SCALE GENOMIC DNA]</scope>
    <source>
        <strain evidence="2">cv. CM334</strain>
    </source>
</reference>
<gene>
    <name evidence="1" type="ORF">T459_30217</name>
</gene>
<keyword evidence="2" id="KW-1185">Reference proteome</keyword>
<evidence type="ECO:0000313" key="1">
    <source>
        <dbReference type="EMBL" id="PHT65792.1"/>
    </source>
</evidence>
<dbReference type="AlphaFoldDB" id="A0A2G2Y7U2"/>
<reference evidence="1 2" key="2">
    <citation type="journal article" date="2017" name="Genome Biol.">
        <title>New reference genome sequences of hot pepper reveal the massive evolution of plant disease-resistance genes by retroduplication.</title>
        <authorList>
            <person name="Kim S."/>
            <person name="Park J."/>
            <person name="Yeom S.I."/>
            <person name="Kim Y.M."/>
            <person name="Seo E."/>
            <person name="Kim K.T."/>
            <person name="Kim M.S."/>
            <person name="Lee J.M."/>
            <person name="Cheong K."/>
            <person name="Shin H.S."/>
            <person name="Kim S.B."/>
            <person name="Han K."/>
            <person name="Lee J."/>
            <person name="Park M."/>
            <person name="Lee H.A."/>
            <person name="Lee H.Y."/>
            <person name="Lee Y."/>
            <person name="Oh S."/>
            <person name="Lee J.H."/>
            <person name="Choi E."/>
            <person name="Choi E."/>
            <person name="Lee S.E."/>
            <person name="Jeon J."/>
            <person name="Kim H."/>
            <person name="Choi G."/>
            <person name="Song H."/>
            <person name="Lee J."/>
            <person name="Lee S.C."/>
            <person name="Kwon J.K."/>
            <person name="Lee H.Y."/>
            <person name="Koo N."/>
            <person name="Hong Y."/>
            <person name="Kim R.W."/>
            <person name="Kang W.H."/>
            <person name="Huh J.H."/>
            <person name="Kang B.C."/>
            <person name="Yang T.J."/>
            <person name="Lee Y.H."/>
            <person name="Bennetzen J.L."/>
            <person name="Choi D."/>
        </authorList>
    </citation>
    <scope>NUCLEOTIDE SEQUENCE [LARGE SCALE GENOMIC DNA]</scope>
    <source>
        <strain evidence="2">cv. CM334</strain>
    </source>
</reference>
<dbReference type="PANTHER" id="PTHR48475:SF1">
    <property type="entry name" value="RNASE H TYPE-1 DOMAIN-CONTAINING PROTEIN"/>
    <property type="match status" value="1"/>
</dbReference>
<dbReference type="GO" id="GO:0003676">
    <property type="term" value="F:nucleic acid binding"/>
    <property type="evidence" value="ECO:0007669"/>
    <property type="project" value="InterPro"/>
</dbReference>
<protein>
    <submittedName>
        <fullName evidence="1">Uncharacterized protein</fullName>
    </submittedName>
</protein>